<evidence type="ECO:0000259" key="12">
    <source>
        <dbReference type="Pfam" id="PF00593"/>
    </source>
</evidence>
<dbReference type="InParanoid" id="A0A1H9NEP4"/>
<evidence type="ECO:0000259" key="13">
    <source>
        <dbReference type="Pfam" id="PF07715"/>
    </source>
</evidence>
<dbReference type="SUPFAM" id="SSF56935">
    <property type="entry name" value="Porins"/>
    <property type="match status" value="1"/>
</dbReference>
<comment type="similarity">
    <text evidence="10">Belongs to the TonB-dependent receptor family.</text>
</comment>
<dbReference type="Proteomes" id="UP000199021">
    <property type="component" value="Unassembled WGS sequence"/>
</dbReference>
<dbReference type="Pfam" id="PF13715">
    <property type="entry name" value="CarbopepD_reg_2"/>
    <property type="match status" value="1"/>
</dbReference>
<evidence type="ECO:0000256" key="6">
    <source>
        <dbReference type="ARBA" id="ARBA00023077"/>
    </source>
</evidence>
<dbReference type="InterPro" id="IPR012910">
    <property type="entry name" value="Plug_dom"/>
</dbReference>
<evidence type="ECO:0000313" key="15">
    <source>
        <dbReference type="Proteomes" id="UP000199021"/>
    </source>
</evidence>
<dbReference type="GO" id="GO:0044718">
    <property type="term" value="P:siderophore transmembrane transport"/>
    <property type="evidence" value="ECO:0007669"/>
    <property type="project" value="TreeGrafter"/>
</dbReference>
<feature type="domain" description="TonB-dependent receptor plug" evidence="13">
    <location>
        <begin position="134"/>
        <end position="222"/>
    </location>
</feature>
<evidence type="ECO:0000256" key="11">
    <source>
        <dbReference type="SAM" id="SignalP"/>
    </source>
</evidence>
<evidence type="ECO:0000256" key="7">
    <source>
        <dbReference type="ARBA" id="ARBA00023136"/>
    </source>
</evidence>
<dbReference type="OrthoDB" id="9795928at2"/>
<evidence type="ECO:0000256" key="8">
    <source>
        <dbReference type="ARBA" id="ARBA00023170"/>
    </source>
</evidence>
<protein>
    <submittedName>
        <fullName evidence="14">Iron complex outermembrane recepter protein</fullName>
    </submittedName>
</protein>
<proteinExistence type="inferred from homology"/>
<keyword evidence="9" id="KW-0998">Cell outer membrane</keyword>
<dbReference type="STRING" id="478744.SAMN05444359_13628"/>
<dbReference type="InterPro" id="IPR036942">
    <property type="entry name" value="Beta-barrel_TonB_sf"/>
</dbReference>
<feature type="signal peptide" evidence="11">
    <location>
        <begin position="1"/>
        <end position="24"/>
    </location>
</feature>
<dbReference type="InterPro" id="IPR037066">
    <property type="entry name" value="Plug_dom_sf"/>
</dbReference>
<dbReference type="SUPFAM" id="SSF49464">
    <property type="entry name" value="Carboxypeptidase regulatory domain-like"/>
    <property type="match status" value="1"/>
</dbReference>
<comment type="subcellular location">
    <subcellularLocation>
        <location evidence="1">Cell outer membrane</location>
        <topology evidence="1">Multi-pass membrane protein</topology>
    </subcellularLocation>
</comment>
<evidence type="ECO:0000313" key="14">
    <source>
        <dbReference type="EMBL" id="SER34446.1"/>
    </source>
</evidence>
<dbReference type="InterPro" id="IPR039426">
    <property type="entry name" value="TonB-dep_rcpt-like"/>
</dbReference>
<evidence type="ECO:0000256" key="1">
    <source>
        <dbReference type="ARBA" id="ARBA00004571"/>
    </source>
</evidence>
<keyword evidence="8" id="KW-0675">Receptor</keyword>
<evidence type="ECO:0000256" key="4">
    <source>
        <dbReference type="ARBA" id="ARBA00022692"/>
    </source>
</evidence>
<dbReference type="RefSeq" id="WP_090172956.1">
    <property type="nucleotide sequence ID" value="NZ_FOFB01000036.1"/>
</dbReference>
<name>A0A1H9NEP4_9BACT</name>
<dbReference type="GO" id="GO:0015344">
    <property type="term" value="F:siderophore uptake transmembrane transporter activity"/>
    <property type="evidence" value="ECO:0007669"/>
    <property type="project" value="TreeGrafter"/>
</dbReference>
<dbReference type="InterPro" id="IPR000531">
    <property type="entry name" value="Beta-barrel_TonB"/>
</dbReference>
<dbReference type="EMBL" id="FOFB01000036">
    <property type="protein sequence ID" value="SER34446.1"/>
    <property type="molecule type" value="Genomic_DNA"/>
</dbReference>
<dbReference type="PANTHER" id="PTHR30069">
    <property type="entry name" value="TONB-DEPENDENT OUTER MEMBRANE RECEPTOR"/>
    <property type="match status" value="1"/>
</dbReference>
<dbReference type="Pfam" id="PF00593">
    <property type="entry name" value="TonB_dep_Rec_b-barrel"/>
    <property type="match status" value="1"/>
</dbReference>
<sequence length="770" mass="86270">MLKSVVPYRLMLCIALLLGGGADAGAQQVGRQGQAGCQLTLSGYLLSEHDEEALGYGTIYAEGAGLGIQADSAGYFEFTGLCAGSEVLRFSHLGCDGKSLAIDLQRDTQLTVYLHHHDNYTETVTISAAANATYSREQDQQATGQLSDALERITGVSSLRSGTSAAKPVHDGLFGNRLSLQNNGIAQSGQQWGNDHSPEIDPWVAAYVRVVEGVEALRYAGPTVAATVLIEPAPLRANGEAEGKVGYGFQSNGLGHVLNARIGDSGKKTAYRLSATGKLRGDQQSPDYYLRNTGRREANAALQFARFHNERWTSRLYYSLFNAEIGVLRGSQVGNLTDLELAIGREEPFFTEEEFSYDVASPRQTVTHHLLKAETEFRPNEENRFTLRYGGQLNDRKEFDVRRGSPDDRAALSLLQWTHLLEGSWHRELGSGRHLDANVQYDFAFNDNQPGTGVLPLIPDYNANRASGYLAYHYEKDRFQYHAGLRYDRQFYEAITITRSLPRVVERFEHVFQTFGGSLEGRWRTNDRLSITGGLTLRERAPQINELYSNGLHQGVSGIEEGDRTLQAERSLKMTMGLQLNGAGFSLKATGFAQPISDYIFLEPQPEFRLTVRGAFPLFLYRAGDAFLYGGSFQSWWQPRPDWEVDGRLAIVRGRNRTEGRPLVYVPSDNLRLGVNYYPAEHWKLRAEALFVSRQSRLDPEQDFLVPPPAYSLLDLSLEREIPLPSNRSLHLRAAAQNLFNTQYRDYLDRQRYFADASGRNVELRISYEW</sequence>
<evidence type="ECO:0000256" key="9">
    <source>
        <dbReference type="ARBA" id="ARBA00023237"/>
    </source>
</evidence>
<keyword evidence="4" id="KW-0812">Transmembrane</keyword>
<evidence type="ECO:0000256" key="2">
    <source>
        <dbReference type="ARBA" id="ARBA00022448"/>
    </source>
</evidence>
<gene>
    <name evidence="14" type="ORF">SAMN05444359_13628</name>
</gene>
<dbReference type="AlphaFoldDB" id="A0A1H9NEP4"/>
<dbReference type="Gene3D" id="2.170.130.10">
    <property type="entry name" value="TonB-dependent receptor, plug domain"/>
    <property type="match status" value="1"/>
</dbReference>
<dbReference type="Pfam" id="PF07715">
    <property type="entry name" value="Plug"/>
    <property type="match status" value="1"/>
</dbReference>
<evidence type="ECO:0000256" key="10">
    <source>
        <dbReference type="RuleBase" id="RU003357"/>
    </source>
</evidence>
<dbReference type="GO" id="GO:0009279">
    <property type="term" value="C:cell outer membrane"/>
    <property type="evidence" value="ECO:0007669"/>
    <property type="project" value="UniProtKB-SubCell"/>
</dbReference>
<dbReference type="InterPro" id="IPR008969">
    <property type="entry name" value="CarboxyPept-like_regulatory"/>
</dbReference>
<keyword evidence="6 10" id="KW-0798">TonB box</keyword>
<dbReference type="PANTHER" id="PTHR30069:SF29">
    <property type="entry name" value="HEMOGLOBIN AND HEMOGLOBIN-HAPTOGLOBIN-BINDING PROTEIN 1-RELATED"/>
    <property type="match status" value="1"/>
</dbReference>
<feature type="domain" description="TonB-dependent receptor-like beta-barrel" evidence="12">
    <location>
        <begin position="266"/>
        <end position="739"/>
    </location>
</feature>
<organism evidence="14 15">
    <name type="scientific">Neolewinella agarilytica</name>
    <dbReference type="NCBI Taxonomy" id="478744"/>
    <lineage>
        <taxon>Bacteria</taxon>
        <taxon>Pseudomonadati</taxon>
        <taxon>Bacteroidota</taxon>
        <taxon>Saprospiria</taxon>
        <taxon>Saprospirales</taxon>
        <taxon>Lewinellaceae</taxon>
        <taxon>Neolewinella</taxon>
    </lineage>
</organism>
<keyword evidence="3" id="KW-1134">Transmembrane beta strand</keyword>
<feature type="chain" id="PRO_5011669286" evidence="11">
    <location>
        <begin position="25"/>
        <end position="770"/>
    </location>
</feature>
<evidence type="ECO:0000256" key="5">
    <source>
        <dbReference type="ARBA" id="ARBA00022729"/>
    </source>
</evidence>
<evidence type="ECO:0000256" key="3">
    <source>
        <dbReference type="ARBA" id="ARBA00022452"/>
    </source>
</evidence>
<keyword evidence="2" id="KW-0813">Transport</keyword>
<reference evidence="15" key="1">
    <citation type="submission" date="2016-10" db="EMBL/GenBank/DDBJ databases">
        <authorList>
            <person name="Varghese N."/>
            <person name="Submissions S."/>
        </authorList>
    </citation>
    <scope>NUCLEOTIDE SEQUENCE [LARGE SCALE GENOMIC DNA]</scope>
    <source>
        <strain evidence="15">DSM 24740</strain>
    </source>
</reference>
<dbReference type="Gene3D" id="2.40.170.20">
    <property type="entry name" value="TonB-dependent receptor, beta-barrel domain"/>
    <property type="match status" value="1"/>
</dbReference>
<keyword evidence="15" id="KW-1185">Reference proteome</keyword>
<keyword evidence="5 11" id="KW-0732">Signal</keyword>
<keyword evidence="7 10" id="KW-0472">Membrane</keyword>
<accession>A0A1H9NEP4</accession>